<evidence type="ECO:0000313" key="2">
    <source>
        <dbReference type="Proteomes" id="UP001605036"/>
    </source>
</evidence>
<dbReference type="Proteomes" id="UP001605036">
    <property type="component" value="Unassembled WGS sequence"/>
</dbReference>
<organism evidence="1 2">
    <name type="scientific">Riccia fluitans</name>
    <dbReference type="NCBI Taxonomy" id="41844"/>
    <lineage>
        <taxon>Eukaryota</taxon>
        <taxon>Viridiplantae</taxon>
        <taxon>Streptophyta</taxon>
        <taxon>Embryophyta</taxon>
        <taxon>Marchantiophyta</taxon>
        <taxon>Marchantiopsida</taxon>
        <taxon>Marchantiidae</taxon>
        <taxon>Marchantiales</taxon>
        <taxon>Ricciaceae</taxon>
        <taxon>Riccia</taxon>
    </lineage>
</organism>
<reference evidence="1 2" key="1">
    <citation type="submission" date="2024-09" db="EMBL/GenBank/DDBJ databases">
        <title>Chromosome-scale assembly of Riccia fluitans.</title>
        <authorList>
            <person name="Paukszto L."/>
            <person name="Sawicki J."/>
            <person name="Karawczyk K."/>
            <person name="Piernik-Szablinska J."/>
            <person name="Szczecinska M."/>
            <person name="Mazdziarz M."/>
        </authorList>
    </citation>
    <scope>NUCLEOTIDE SEQUENCE [LARGE SCALE GENOMIC DNA]</scope>
    <source>
        <strain evidence="1">Rf_01</strain>
        <tissue evidence="1">Aerial parts of the thallus</tissue>
    </source>
</reference>
<accession>A0ABD1ZIJ3</accession>
<gene>
    <name evidence="1" type="ORF">R1flu_018854</name>
</gene>
<keyword evidence="2" id="KW-1185">Reference proteome</keyword>
<dbReference type="AlphaFoldDB" id="A0ABD1ZIJ3"/>
<name>A0ABD1ZIJ3_9MARC</name>
<proteinExistence type="predicted"/>
<dbReference type="EMBL" id="JBHFFA010000001">
    <property type="protein sequence ID" value="KAL2650726.1"/>
    <property type="molecule type" value="Genomic_DNA"/>
</dbReference>
<comment type="caution">
    <text evidence="1">The sequence shown here is derived from an EMBL/GenBank/DDBJ whole genome shotgun (WGS) entry which is preliminary data.</text>
</comment>
<evidence type="ECO:0000313" key="1">
    <source>
        <dbReference type="EMBL" id="KAL2650726.1"/>
    </source>
</evidence>
<protein>
    <submittedName>
        <fullName evidence="1">Uncharacterized protein</fullName>
    </submittedName>
</protein>
<sequence length="73" mass="8218">MPLMMLSEREDTYSKECVINPGARGQVKTIDNMSNLVREVSIYCKSDLEEYVLPMCNEGNRDASPPVCTNSPF</sequence>